<dbReference type="Proteomes" id="UP000656813">
    <property type="component" value="Unassembled WGS sequence"/>
</dbReference>
<reference evidence="1" key="2">
    <citation type="submission" date="2020-09" db="EMBL/GenBank/DDBJ databases">
        <authorList>
            <person name="Sun Q."/>
            <person name="Zhou Y."/>
        </authorList>
    </citation>
    <scope>NUCLEOTIDE SEQUENCE</scope>
    <source>
        <strain evidence="1">CGMCC 1.12777</strain>
    </source>
</reference>
<protein>
    <recommendedName>
        <fullName evidence="3">MBL fold metallo-hydrolase</fullName>
    </recommendedName>
</protein>
<dbReference type="Gene3D" id="3.60.15.10">
    <property type="entry name" value="Ribonuclease Z/Hydroxyacylglutathione hydrolase-like"/>
    <property type="match status" value="1"/>
</dbReference>
<dbReference type="SUPFAM" id="SSF56281">
    <property type="entry name" value="Metallo-hydrolase/oxidoreductase"/>
    <property type="match status" value="1"/>
</dbReference>
<dbReference type="InterPro" id="IPR036866">
    <property type="entry name" value="RibonucZ/Hydroxyglut_hydro"/>
</dbReference>
<sequence length="276" mass="31581">MKKKVLFILGVALGLFVSSHTLTYAAELSGIRRIKMDIAPDELVVSFLKLTSGEATLIKSEDETILVNTGSRSSRRELLKKLKVFNTKNIDDLVITNDSPSYTGNMSAIVKDYDVSKIYTSHIIAHHMCQDERLPYCFLINVWKKGTYYPLDALKTRVVSVSPSGSLNLLFTFGKTTLFHMGYFPSEEEQTHLEEHLRATQILKVADYGESELFDERFLRHIDPHVAVLYHHPDFRTNADLISQIESHWVDIYKLHQVGTVTFFLNRDGYEVKSFD</sequence>
<evidence type="ECO:0000313" key="2">
    <source>
        <dbReference type="Proteomes" id="UP000656813"/>
    </source>
</evidence>
<keyword evidence="2" id="KW-1185">Reference proteome</keyword>
<evidence type="ECO:0008006" key="3">
    <source>
        <dbReference type="Google" id="ProtNLM"/>
    </source>
</evidence>
<comment type="caution">
    <text evidence="1">The sequence shown here is derived from an EMBL/GenBank/DDBJ whole genome shotgun (WGS) entry which is preliminary data.</text>
</comment>
<name>A0A8J3EM32_9BACL</name>
<evidence type="ECO:0000313" key="1">
    <source>
        <dbReference type="EMBL" id="GGH78870.1"/>
    </source>
</evidence>
<gene>
    <name evidence="1" type="ORF">GCM10007096_12950</name>
</gene>
<proteinExistence type="predicted"/>
<dbReference type="RefSeq" id="WP_188496586.1">
    <property type="nucleotide sequence ID" value="NZ_BMFV01000007.1"/>
</dbReference>
<accession>A0A8J3EM32</accession>
<reference evidence="1" key="1">
    <citation type="journal article" date="2014" name="Int. J. Syst. Evol. Microbiol.">
        <title>Complete genome sequence of Corynebacterium casei LMG S-19264T (=DSM 44701T), isolated from a smear-ripened cheese.</title>
        <authorList>
            <consortium name="US DOE Joint Genome Institute (JGI-PGF)"/>
            <person name="Walter F."/>
            <person name="Albersmeier A."/>
            <person name="Kalinowski J."/>
            <person name="Ruckert C."/>
        </authorList>
    </citation>
    <scope>NUCLEOTIDE SEQUENCE</scope>
    <source>
        <strain evidence="1">CGMCC 1.12777</strain>
    </source>
</reference>
<dbReference type="EMBL" id="BMFV01000007">
    <property type="protein sequence ID" value="GGH78870.1"/>
    <property type="molecule type" value="Genomic_DNA"/>
</dbReference>
<dbReference type="AlphaFoldDB" id="A0A8J3EM32"/>
<organism evidence="1 2">
    <name type="scientific">Pullulanibacillus pueri</name>
    <dbReference type="NCBI Taxonomy" id="1437324"/>
    <lineage>
        <taxon>Bacteria</taxon>
        <taxon>Bacillati</taxon>
        <taxon>Bacillota</taxon>
        <taxon>Bacilli</taxon>
        <taxon>Bacillales</taxon>
        <taxon>Sporolactobacillaceae</taxon>
        <taxon>Pullulanibacillus</taxon>
    </lineage>
</organism>